<dbReference type="Gene3D" id="2.160.20.10">
    <property type="entry name" value="Single-stranded right-handed beta-helix, Pectin lyase-like"/>
    <property type="match status" value="1"/>
</dbReference>
<evidence type="ECO:0000256" key="3">
    <source>
        <dbReference type="ARBA" id="ARBA00013229"/>
    </source>
</evidence>
<dbReference type="Pfam" id="PF01095">
    <property type="entry name" value="Pectinesterase"/>
    <property type="match status" value="1"/>
</dbReference>
<evidence type="ECO:0000259" key="6">
    <source>
        <dbReference type="Pfam" id="PF01095"/>
    </source>
</evidence>
<evidence type="ECO:0000313" key="7">
    <source>
        <dbReference type="EMBL" id="KAK1445283.1"/>
    </source>
</evidence>
<sequence>AGADSGYYGCQIKGGDRALVASSGHQLYAECLVEGDNDIVAGDQTRAWFQKSHVALRNVPRGYVTANARRSPDDPSIFVFSDCTVGSAPGATIKPGAYYLGRPKGEYAQVVFQKTNLSDAINPKGWDIWDQGDTRTQHVLFGECRNRGPGAEGTRATFSRRLDEPVSIASILGNGHGQAGYYDPLFVP</sequence>
<dbReference type="GO" id="GO:0042545">
    <property type="term" value="P:cell wall modification"/>
    <property type="evidence" value="ECO:0007669"/>
    <property type="project" value="InterPro"/>
</dbReference>
<comment type="similarity">
    <text evidence="2">Belongs to the pectinesterase family.</text>
</comment>
<proteinExistence type="inferred from homology"/>
<dbReference type="InterPro" id="IPR011050">
    <property type="entry name" value="Pectin_lyase_fold/virulence"/>
</dbReference>
<organism evidence="7 8">
    <name type="scientific">Colletotrichum melonis</name>
    <dbReference type="NCBI Taxonomy" id="1209925"/>
    <lineage>
        <taxon>Eukaryota</taxon>
        <taxon>Fungi</taxon>
        <taxon>Dikarya</taxon>
        <taxon>Ascomycota</taxon>
        <taxon>Pezizomycotina</taxon>
        <taxon>Sordariomycetes</taxon>
        <taxon>Hypocreomycetidae</taxon>
        <taxon>Glomerellales</taxon>
        <taxon>Glomerellaceae</taxon>
        <taxon>Colletotrichum</taxon>
        <taxon>Colletotrichum acutatum species complex</taxon>
    </lineage>
</organism>
<dbReference type="EMBL" id="MLGG01000091">
    <property type="protein sequence ID" value="KAK1445283.1"/>
    <property type="molecule type" value="Genomic_DNA"/>
</dbReference>
<dbReference type="InterPro" id="IPR000070">
    <property type="entry name" value="Pectinesterase_cat"/>
</dbReference>
<evidence type="ECO:0000256" key="1">
    <source>
        <dbReference type="ARBA" id="ARBA00005184"/>
    </source>
</evidence>
<dbReference type="AlphaFoldDB" id="A0AAI9XEG9"/>
<keyword evidence="5" id="KW-0063">Aspartyl esterase</keyword>
<comment type="pathway">
    <text evidence="1">Glycan metabolism; pectin degradation; 2-dehydro-3-deoxy-D-gluconate from pectin: step 1/5.</text>
</comment>
<comment type="caution">
    <text evidence="7">The sequence shown here is derived from an EMBL/GenBank/DDBJ whole genome shotgun (WGS) entry which is preliminary data.</text>
</comment>
<dbReference type="EC" id="3.1.1.11" evidence="3"/>
<dbReference type="GO" id="GO:0030599">
    <property type="term" value="F:pectinesterase activity"/>
    <property type="evidence" value="ECO:0007669"/>
    <property type="project" value="UniProtKB-EC"/>
</dbReference>
<accession>A0AAI9XEG9</accession>
<gene>
    <name evidence="7" type="ORF">CMEL01_16822</name>
</gene>
<evidence type="ECO:0000256" key="2">
    <source>
        <dbReference type="ARBA" id="ARBA00008891"/>
    </source>
</evidence>
<dbReference type="SUPFAM" id="SSF51126">
    <property type="entry name" value="Pectin lyase-like"/>
    <property type="match status" value="1"/>
</dbReference>
<keyword evidence="4" id="KW-0378">Hydrolase</keyword>
<dbReference type="PANTHER" id="PTHR31321:SF127">
    <property type="entry name" value="PECTINESTERASE"/>
    <property type="match status" value="1"/>
</dbReference>
<feature type="domain" description="Pectinesterase catalytic" evidence="6">
    <location>
        <begin position="5"/>
        <end position="153"/>
    </location>
</feature>
<name>A0AAI9XEG9_9PEZI</name>
<evidence type="ECO:0000256" key="5">
    <source>
        <dbReference type="ARBA" id="ARBA00023085"/>
    </source>
</evidence>
<dbReference type="Proteomes" id="UP001239795">
    <property type="component" value="Unassembled WGS sequence"/>
</dbReference>
<protein>
    <recommendedName>
        <fullName evidence="3">pectinesterase</fullName>
        <ecNumber evidence="3">3.1.1.11</ecNumber>
    </recommendedName>
</protein>
<dbReference type="GO" id="GO:0045490">
    <property type="term" value="P:pectin catabolic process"/>
    <property type="evidence" value="ECO:0007669"/>
    <property type="project" value="TreeGrafter"/>
</dbReference>
<keyword evidence="8" id="KW-1185">Reference proteome</keyword>
<feature type="non-terminal residue" evidence="7">
    <location>
        <position position="1"/>
    </location>
</feature>
<dbReference type="PANTHER" id="PTHR31321">
    <property type="entry name" value="ACYL-COA THIOESTER HYDROLASE YBHC-RELATED"/>
    <property type="match status" value="1"/>
</dbReference>
<evidence type="ECO:0000256" key="4">
    <source>
        <dbReference type="ARBA" id="ARBA00022801"/>
    </source>
</evidence>
<reference evidence="7 8" key="1">
    <citation type="submission" date="2016-10" db="EMBL/GenBank/DDBJ databases">
        <title>The genome sequence of Colletotrichum fioriniae PJ7.</title>
        <authorList>
            <person name="Baroncelli R."/>
        </authorList>
    </citation>
    <scope>NUCLEOTIDE SEQUENCE [LARGE SCALE GENOMIC DNA]</scope>
    <source>
        <strain evidence="7">Col 31</strain>
    </source>
</reference>
<evidence type="ECO:0000313" key="8">
    <source>
        <dbReference type="Proteomes" id="UP001239795"/>
    </source>
</evidence>
<dbReference type="InterPro" id="IPR012334">
    <property type="entry name" value="Pectin_lyas_fold"/>
</dbReference>